<dbReference type="SUPFAM" id="SSF55874">
    <property type="entry name" value="ATPase domain of HSP90 chaperone/DNA topoisomerase II/histidine kinase"/>
    <property type="match status" value="1"/>
</dbReference>
<organism evidence="7 8">
    <name type="scientific">Diplodia seriata</name>
    <dbReference type="NCBI Taxonomy" id="420778"/>
    <lineage>
        <taxon>Eukaryota</taxon>
        <taxon>Fungi</taxon>
        <taxon>Dikarya</taxon>
        <taxon>Ascomycota</taxon>
        <taxon>Pezizomycotina</taxon>
        <taxon>Dothideomycetes</taxon>
        <taxon>Dothideomycetes incertae sedis</taxon>
        <taxon>Botryosphaeriales</taxon>
        <taxon>Botryosphaeriaceae</taxon>
        <taxon>Diplodia</taxon>
    </lineage>
</organism>
<dbReference type="InterPro" id="IPR003661">
    <property type="entry name" value="HisK_dim/P_dom"/>
</dbReference>
<dbReference type="PROSITE" id="PS00108">
    <property type="entry name" value="PROTEIN_KINASE_ST"/>
    <property type="match status" value="1"/>
</dbReference>
<dbReference type="Gene3D" id="1.10.510.10">
    <property type="entry name" value="Transferase(Phosphotransferase) domain 1"/>
    <property type="match status" value="1"/>
</dbReference>
<dbReference type="SUPFAM" id="SSF55781">
    <property type="entry name" value="GAF domain-like"/>
    <property type="match status" value="1"/>
</dbReference>
<feature type="region of interest" description="Disordered" evidence="3">
    <location>
        <begin position="1899"/>
        <end position="1931"/>
    </location>
</feature>
<dbReference type="InterPro" id="IPR000719">
    <property type="entry name" value="Prot_kinase_dom"/>
</dbReference>
<dbReference type="InterPro" id="IPR011009">
    <property type="entry name" value="Kinase-like_dom_sf"/>
</dbReference>
<dbReference type="EMBL" id="JAJVCZ030000009">
    <property type="protein sequence ID" value="KAL0256635.1"/>
    <property type="molecule type" value="Genomic_DNA"/>
</dbReference>
<feature type="compositionally biased region" description="Basic and acidic residues" evidence="3">
    <location>
        <begin position="55"/>
        <end position="64"/>
    </location>
</feature>
<dbReference type="Pfam" id="PF02518">
    <property type="entry name" value="HATPase_c"/>
    <property type="match status" value="1"/>
</dbReference>
<dbReference type="RefSeq" id="XP_066629664.1">
    <property type="nucleotide sequence ID" value="XM_066780435.1"/>
</dbReference>
<dbReference type="GeneID" id="92013115"/>
<evidence type="ECO:0000256" key="2">
    <source>
        <dbReference type="PROSITE-ProRule" id="PRU00169"/>
    </source>
</evidence>
<dbReference type="InterPro" id="IPR036890">
    <property type="entry name" value="HATPase_C_sf"/>
</dbReference>
<dbReference type="PRINTS" id="PR00344">
    <property type="entry name" value="BCTRLSENSOR"/>
</dbReference>
<name>A0ABR3C8Z3_9PEZI</name>
<accession>A0ABR3C8Z3</accession>
<dbReference type="PANTHER" id="PTHR38643:SF1">
    <property type="entry name" value="PURINE NUCLEOSIDE PERMEASE C285.05-RELATED"/>
    <property type="match status" value="1"/>
</dbReference>
<feature type="compositionally biased region" description="Low complexity" evidence="3">
    <location>
        <begin position="538"/>
        <end position="558"/>
    </location>
</feature>
<feature type="domain" description="Histidine kinase" evidence="5">
    <location>
        <begin position="1493"/>
        <end position="1757"/>
    </location>
</feature>
<comment type="caution">
    <text evidence="2">Lacks conserved residue(s) required for the propagation of feature annotation.</text>
</comment>
<dbReference type="InterPro" id="IPR011006">
    <property type="entry name" value="CheY-like_superfamily"/>
</dbReference>
<dbReference type="Proteomes" id="UP001430584">
    <property type="component" value="Unassembled WGS sequence"/>
</dbReference>
<dbReference type="InterPro" id="IPR005467">
    <property type="entry name" value="His_kinase_dom"/>
</dbReference>
<feature type="compositionally biased region" description="Pro residues" evidence="3">
    <location>
        <begin position="589"/>
        <end position="599"/>
    </location>
</feature>
<dbReference type="Gene3D" id="3.40.50.2300">
    <property type="match status" value="1"/>
</dbReference>
<feature type="compositionally biased region" description="Low complexity" evidence="3">
    <location>
        <begin position="90"/>
        <end position="100"/>
    </location>
</feature>
<dbReference type="Pfam" id="PF00069">
    <property type="entry name" value="Pkinase"/>
    <property type="match status" value="1"/>
</dbReference>
<evidence type="ECO:0000259" key="6">
    <source>
        <dbReference type="PROSITE" id="PS50110"/>
    </source>
</evidence>
<reference evidence="7 8" key="1">
    <citation type="submission" date="2024-02" db="EMBL/GenBank/DDBJ databases">
        <title>De novo assembly and annotation of 12 fungi associated with fruit tree decline syndrome in Ontario, Canada.</title>
        <authorList>
            <person name="Sulman M."/>
            <person name="Ellouze W."/>
            <person name="Ilyukhin E."/>
        </authorList>
    </citation>
    <scope>NUCLEOTIDE SEQUENCE [LARGE SCALE GENOMIC DNA]</scope>
    <source>
        <strain evidence="7 8">FDS-637</strain>
    </source>
</reference>
<dbReference type="InterPro" id="IPR009486">
    <property type="entry name" value="Pur_nuclsid_perm"/>
</dbReference>
<keyword evidence="8" id="KW-1185">Reference proteome</keyword>
<gene>
    <name evidence="7" type="primary">IKS1</name>
    <name evidence="7" type="ORF">SLS55_009030</name>
</gene>
<dbReference type="Gene3D" id="3.30.565.10">
    <property type="entry name" value="Histidine kinase-like ATPase, C-terminal domain"/>
    <property type="match status" value="1"/>
</dbReference>
<dbReference type="InterPro" id="IPR001789">
    <property type="entry name" value="Sig_transdc_resp-reg_receiver"/>
</dbReference>
<sequence length="2029" mass="221741">MSLVPRLNRGEIVLRHGSAVVVYDERSRQLSLRARSQGPSDVELANPNCPYCHRPLRDESRSPGDDGPDDNDHGFVNPEYFRMLHHSRPSSEASSRQPSPQRRPPPRRALRQTSGGSDINTPPPDAEFVGSAPATPAAPHGISSTAFSQNYFKTFFVEEGELGRGGKGVVLLVKHMLDGVSLGHFACKRVPVGDDHEWLEKVLVEVQLLQNLSHQNLVSYRHVWLEDYQISAFGPSVPCAFILQQYCNAGDLHHYILNQAQASVTTQQLKERMRRRSKGQPEPPSGLSQARRMPFEDIFSFFKDITAGLHHLHSHGYIHRDLKPHNCLLHTVGTKTRVLVSDFGEVQMVNVARKSTGATGTISYCAPEVLRRDATGEFGNFTTKSDIFSLGMIVYFMCFGKLPYQNADDLHEENEDLEQLRAEIASWQGFDDVRKARSDLPDKLYSFLKRLLSLDPAERPTTEQILLGIGAGSGLEDINGFGPSFDDIGPRISSADSPSPSPSKMARRQSTQTGLMRAPSKLRQQASAEDHRSPSPPMSRKSPSTATTTTNTTTSSRTPTPPDSAGLILRKRKLENYSPPPPPRHRHSPTPPPPRLMLPPPRPYSLTALRHMHNFVAVPAVVSAIKLALFLAKTLSLFRPCAPFAANPTVAYPLLCLAALDFGPFLGTTLVSWHYPFAATGGASGWGLASHVSQAVAHPAQVDTRDVRTRETEKIKPKVFIVSMFDPEAEVWWGIPEFDLLANNVTVPGFSPLFPEAHCTADGEICQLVTGEGEINAAVTLTALWTSALFDLATTYFLIAGIAGISPAAGTLGSVTFARYAVQVALQYEFDAREPSLPANWSTGYVPQGATSPLAYPASLYGTEVFELNAALRDIALSLAQNANVSLADSAAAQAYRAHYASTTNTNTSTTYAPAAAPPAIVACDTATSDVYWSGALLGAAFAAYTRVLTNGTGAYCTTQQEDNASLEALVRGARAGALDVARVVVMRSASDFDRPYPGQGAVENLLDEERGRPSPRWLGTSDSDMARWLWLGQQTLERQEEPSQHGCFVVPRLHVDERLKLLSPVAGSPYLKFYAAAPITTNRGITIGNICFVDSAEHGEMSEPEHEFLLSMARKCMSQLESARECALRLRTARLSEGLASFTDRRSILAGILQDSPSFHSGERPRSPTAKRAAANIACSEFQKGEHKTSSLEQSDPGLGQVSGGVAQLQIRKHTGDEERTDGAIDGNTCDNIYRKVFQRASDLLLSSLEVEGVIFLDGITEFHGTSLPVGMPNQELQHEMRQTEPLPASRPYENARYEGKSKGSSPSALARKRSCEDTTGPTKRLFTSAEFQRRVYTQRPAEILGTSVDTSRAEVKQIEVADGIQGLHHVNEGLLQRFMEDHPEGKIWYFDREKRPYRFVRGDLTLDTSGDVSRLALCLPGVRQVLHSPLTDPVTGKNLAGCIAWTTSTFPVFTEASDLAPFKGFLHAVGTEICRIDTIAAKRQQDTFVASISHELRTPLHGILGTVDLLKETGLDSTQQGLADTISSSGSMLHATLGSVLSFAKINQFERKQNKSPQQGSDTSPWARVNKAALSKRDGDFHGLYASTNVAMLCEEVVDMTVDGCSHDKTLSDKSLAITLNIAYHENWNLVTEAGALRRILINLIGNAMKYTTQGFVKISLDAENMGDEHRTDWEGAPMKIAVFTVSDSGQGMSSEFVDKHLFVPFRQEDSIGSQGLGLGMSMVKSLVALLGGEIEVKSEQGKGSVIRVSLPMVAGDQVSDSSLPKEISLQQGIVSLRSKRLNVAISGFVPSVTENIRDILSEWFCCGILSMEQEEPVIPDLVIVEDTQVESSGELSNRYPRHRLALLRVWKDSQSQIRSDILHKGDKSSISITQPLGPRKLTKALLLCSENQQGLQMPKERNLGPSSGKVASTLERDGSSGPITASVNPTTVTRGRRAVGVQRLQDHSQPSETPHSTSMTAICRRPARLLLVDDNEINLKILRMFLLRNGYDNVETAKNGAIAVEAVRACISGFDIIFMGKIDPVD</sequence>
<dbReference type="PANTHER" id="PTHR38643">
    <property type="entry name" value="PURINE NUCLEOSIDE PERMEASE C285.05-RELATED"/>
    <property type="match status" value="1"/>
</dbReference>
<protein>
    <submittedName>
        <fullName evidence="7">Serine/threonine-protein kinase iks1</fullName>
    </submittedName>
</protein>
<dbReference type="InterPro" id="IPR036097">
    <property type="entry name" value="HisK_dim/P_sf"/>
</dbReference>
<dbReference type="InterPro" id="IPR004358">
    <property type="entry name" value="Sig_transdc_His_kin-like_C"/>
</dbReference>
<dbReference type="PROSITE" id="PS50109">
    <property type="entry name" value="HIS_KIN"/>
    <property type="match status" value="1"/>
</dbReference>
<dbReference type="Gene3D" id="3.30.200.20">
    <property type="entry name" value="Phosphorylase Kinase, domain 1"/>
    <property type="match status" value="1"/>
</dbReference>
<feature type="region of interest" description="Disordered" evidence="3">
    <location>
        <begin position="1283"/>
        <end position="1323"/>
    </location>
</feature>
<dbReference type="InterPro" id="IPR008271">
    <property type="entry name" value="Ser/Thr_kinase_AS"/>
</dbReference>
<evidence type="ECO:0000259" key="5">
    <source>
        <dbReference type="PROSITE" id="PS50109"/>
    </source>
</evidence>
<dbReference type="PROSITE" id="PS50110">
    <property type="entry name" value="RESPONSE_REGULATORY"/>
    <property type="match status" value="1"/>
</dbReference>
<dbReference type="SUPFAM" id="SSF52172">
    <property type="entry name" value="CheY-like"/>
    <property type="match status" value="1"/>
</dbReference>
<dbReference type="Pfam" id="PF06516">
    <property type="entry name" value="NUP"/>
    <property type="match status" value="1"/>
</dbReference>
<evidence type="ECO:0000259" key="4">
    <source>
        <dbReference type="PROSITE" id="PS50011"/>
    </source>
</evidence>
<dbReference type="InterPro" id="IPR003594">
    <property type="entry name" value="HATPase_dom"/>
</dbReference>
<proteinExistence type="predicted"/>
<evidence type="ECO:0000313" key="8">
    <source>
        <dbReference type="Proteomes" id="UP001430584"/>
    </source>
</evidence>
<dbReference type="Pfam" id="PF00512">
    <property type="entry name" value="HisKA"/>
    <property type="match status" value="1"/>
</dbReference>
<feature type="region of interest" description="Disordered" evidence="3">
    <location>
        <begin position="480"/>
        <end position="599"/>
    </location>
</feature>
<dbReference type="SMART" id="SM00387">
    <property type="entry name" value="HATPase_c"/>
    <property type="match status" value="1"/>
</dbReference>
<dbReference type="PROSITE" id="PS50011">
    <property type="entry name" value="PROTEIN_KINASE_DOM"/>
    <property type="match status" value="1"/>
</dbReference>
<dbReference type="CDD" id="cd00180">
    <property type="entry name" value="PKc"/>
    <property type="match status" value="1"/>
</dbReference>
<dbReference type="SUPFAM" id="SSF47384">
    <property type="entry name" value="Homodimeric domain of signal transducing histidine kinase"/>
    <property type="match status" value="1"/>
</dbReference>
<feature type="region of interest" description="Disordered" evidence="3">
    <location>
        <begin position="33"/>
        <end position="140"/>
    </location>
</feature>
<dbReference type="Gene3D" id="1.10.287.130">
    <property type="match status" value="1"/>
</dbReference>
<feature type="compositionally biased region" description="Polar residues" evidence="3">
    <location>
        <begin position="111"/>
        <end position="120"/>
    </location>
</feature>
<dbReference type="SMART" id="SM00388">
    <property type="entry name" value="HisKA"/>
    <property type="match status" value="1"/>
</dbReference>
<dbReference type="SUPFAM" id="SSF56112">
    <property type="entry name" value="Protein kinase-like (PK-like)"/>
    <property type="match status" value="1"/>
</dbReference>
<keyword evidence="7" id="KW-0808">Transferase</keyword>
<feature type="domain" description="Protein kinase" evidence="4">
    <location>
        <begin position="156"/>
        <end position="485"/>
    </location>
</feature>
<evidence type="ECO:0000256" key="1">
    <source>
        <dbReference type="ARBA" id="ARBA00022553"/>
    </source>
</evidence>
<dbReference type="CDD" id="cd00082">
    <property type="entry name" value="HisKA"/>
    <property type="match status" value="1"/>
</dbReference>
<keyword evidence="7" id="KW-0418">Kinase</keyword>
<feature type="domain" description="Response regulatory" evidence="6">
    <location>
        <begin position="1971"/>
        <end position="2029"/>
    </location>
</feature>
<evidence type="ECO:0000313" key="7">
    <source>
        <dbReference type="EMBL" id="KAL0256635.1"/>
    </source>
</evidence>
<dbReference type="SMART" id="SM00220">
    <property type="entry name" value="S_TKc"/>
    <property type="match status" value="1"/>
</dbReference>
<dbReference type="GO" id="GO:0016301">
    <property type="term" value="F:kinase activity"/>
    <property type="evidence" value="ECO:0007669"/>
    <property type="project" value="UniProtKB-KW"/>
</dbReference>
<keyword evidence="1" id="KW-0597">Phosphoprotein</keyword>
<feature type="region of interest" description="Disordered" evidence="3">
    <location>
        <begin position="267"/>
        <end position="289"/>
    </location>
</feature>
<evidence type="ECO:0000256" key="3">
    <source>
        <dbReference type="SAM" id="MobiDB-lite"/>
    </source>
</evidence>
<comment type="caution">
    <text evidence="7">The sequence shown here is derived from an EMBL/GenBank/DDBJ whole genome shotgun (WGS) entry which is preliminary data.</text>
</comment>